<dbReference type="GO" id="GO:0009615">
    <property type="term" value="P:response to virus"/>
    <property type="evidence" value="ECO:0007669"/>
    <property type="project" value="TreeGrafter"/>
</dbReference>
<name>A0A7J7ZCI2_RHIFE</name>
<dbReference type="PANTHER" id="PTHR48195">
    <property type="entry name" value="FRIEND VIRUS SUSCEPTIBILITY PROTEIN 1"/>
    <property type="match status" value="1"/>
</dbReference>
<dbReference type="Proteomes" id="UP000585614">
    <property type="component" value="Unassembled WGS sequence"/>
</dbReference>
<evidence type="ECO:0000256" key="1">
    <source>
        <dbReference type="SAM" id="MobiDB-lite"/>
    </source>
</evidence>
<protein>
    <submittedName>
        <fullName evidence="2">Uncharacterized protein</fullName>
    </submittedName>
</protein>
<evidence type="ECO:0000313" key="2">
    <source>
        <dbReference type="EMBL" id="KAF6372003.1"/>
    </source>
</evidence>
<proteinExistence type="predicted"/>
<accession>A0A7J7ZCI2</accession>
<dbReference type="EMBL" id="JACAGC010000004">
    <property type="protein sequence ID" value="KAF6372003.1"/>
    <property type="molecule type" value="Genomic_DNA"/>
</dbReference>
<gene>
    <name evidence="2" type="ORF">mRhiFer1_009742</name>
</gene>
<dbReference type="PANTHER" id="PTHR48195:SF1">
    <property type="entry name" value="RIKEN CDNA 2410002F23 GENE"/>
    <property type="match status" value="1"/>
</dbReference>
<evidence type="ECO:0000313" key="3">
    <source>
        <dbReference type="Proteomes" id="UP000585614"/>
    </source>
</evidence>
<organism evidence="2 3">
    <name type="scientific">Rhinolophus ferrumequinum</name>
    <name type="common">Greater horseshoe bat</name>
    <dbReference type="NCBI Taxonomy" id="59479"/>
    <lineage>
        <taxon>Eukaryota</taxon>
        <taxon>Metazoa</taxon>
        <taxon>Chordata</taxon>
        <taxon>Craniata</taxon>
        <taxon>Vertebrata</taxon>
        <taxon>Euteleostomi</taxon>
        <taxon>Mammalia</taxon>
        <taxon>Eutheria</taxon>
        <taxon>Laurasiatheria</taxon>
        <taxon>Chiroptera</taxon>
        <taxon>Yinpterochiroptera</taxon>
        <taxon>Rhinolophoidea</taxon>
        <taxon>Rhinolophidae</taxon>
        <taxon>Rhinolophinae</taxon>
        <taxon>Rhinolophus</taxon>
    </lineage>
</organism>
<sequence>MLEARVHLLENEPHSGDSEAEVAHASGDNVAPNPQARPIMKQKVKHEQTLGPGGIAAGYPAVTEFTTYMPYTPIDLQELGRWCRQCPGKPILAWLLHLWDEGKDSILYSAGEMEKLASVAVHPSLGPRLQNCHRLAHDQGNHTLMEWLITEVHTVRGEAGKLPDTVSKCLTAVIYGTYSNHL</sequence>
<dbReference type="InterPro" id="IPR053270">
    <property type="entry name" value="Fv1_restriction_factor"/>
</dbReference>
<comment type="caution">
    <text evidence="2">The sequence shown here is derived from an EMBL/GenBank/DDBJ whole genome shotgun (WGS) entry which is preliminary data.</text>
</comment>
<dbReference type="AlphaFoldDB" id="A0A7J7ZCI2"/>
<dbReference type="GO" id="GO:0005794">
    <property type="term" value="C:Golgi apparatus"/>
    <property type="evidence" value="ECO:0007669"/>
    <property type="project" value="TreeGrafter"/>
</dbReference>
<feature type="region of interest" description="Disordered" evidence="1">
    <location>
        <begin position="10"/>
        <end position="35"/>
    </location>
</feature>
<reference evidence="2 3" key="1">
    <citation type="journal article" date="2020" name="Nature">
        <title>Six reference-quality genomes reveal evolution of bat adaptations.</title>
        <authorList>
            <person name="Jebb D."/>
            <person name="Huang Z."/>
            <person name="Pippel M."/>
            <person name="Hughes G.M."/>
            <person name="Lavrichenko K."/>
            <person name="Devanna P."/>
            <person name="Winkler S."/>
            <person name="Jermiin L.S."/>
            <person name="Skirmuntt E.C."/>
            <person name="Katzourakis A."/>
            <person name="Burkitt-Gray L."/>
            <person name="Ray D.A."/>
            <person name="Sullivan K.A.M."/>
            <person name="Roscito J.G."/>
            <person name="Kirilenko B.M."/>
            <person name="Davalos L.M."/>
            <person name="Corthals A.P."/>
            <person name="Power M.L."/>
            <person name="Jones G."/>
            <person name="Ransome R.D."/>
            <person name="Dechmann D.K.N."/>
            <person name="Locatelli A.G."/>
            <person name="Puechmaille S.J."/>
            <person name="Fedrigo O."/>
            <person name="Jarvis E.D."/>
            <person name="Hiller M."/>
            <person name="Vernes S.C."/>
            <person name="Myers E.W."/>
            <person name="Teeling E.C."/>
        </authorList>
    </citation>
    <scope>NUCLEOTIDE SEQUENCE [LARGE SCALE GENOMIC DNA]</scope>
    <source>
        <strain evidence="2">MRhiFer1</strain>
        <tissue evidence="2">Lung</tissue>
    </source>
</reference>